<evidence type="ECO:0000256" key="1">
    <source>
        <dbReference type="SAM" id="MobiDB-lite"/>
    </source>
</evidence>
<protein>
    <submittedName>
        <fullName evidence="2">Uncharacterized protein</fullName>
    </submittedName>
</protein>
<evidence type="ECO:0000313" key="2">
    <source>
        <dbReference type="EMBL" id="UNS99701.1"/>
    </source>
</evidence>
<reference evidence="2 3" key="1">
    <citation type="journal article" date="2023" name="Microbiol. Spectr.">
        <title>Synergy between Genome Mining, Metabolomics, and Bioinformatics Uncovers Antibacterial Chlorinated Carbazole Alkaloids and Their Biosynthetic Gene Cluster from Streptomyces tubbatahanensis sp. nov., a Novel Actinomycete Isolated from Sulu Sea, Philippines.</title>
        <authorList>
            <person name="Tenebro C.P."/>
            <person name="Trono D.J.V.L."/>
            <person name="Balida L.A.P."/>
            <person name="Bayog L.K.A."/>
            <person name="Bruna J.R."/>
            <person name="Sabido E.M."/>
            <person name="Caspe D.P.C."/>
            <person name="de Los Santos E.L.C."/>
            <person name="Saludes J.P."/>
            <person name="Dalisay D.S."/>
        </authorList>
    </citation>
    <scope>NUCLEOTIDE SEQUENCE [LARGE SCALE GENOMIC DNA]</scope>
    <source>
        <strain evidence="2 3">DSD3025</strain>
    </source>
</reference>
<evidence type="ECO:0000313" key="3">
    <source>
        <dbReference type="Proteomes" id="UP001202244"/>
    </source>
</evidence>
<dbReference type="RefSeq" id="WP_242755543.1">
    <property type="nucleotide sequence ID" value="NZ_CP093846.1"/>
</dbReference>
<gene>
    <name evidence="2" type="ORF">MMF93_27065</name>
</gene>
<sequence>MRAKRTPLALADCAYALASAYPLTEVLEGADESSGALQACLQAPARGRSDLAGPLGDAEEAIRDGPH</sequence>
<name>A0ABY3XYW9_9ACTN</name>
<keyword evidence="3" id="KW-1185">Reference proteome</keyword>
<dbReference type="Proteomes" id="UP001202244">
    <property type="component" value="Chromosome"/>
</dbReference>
<organism evidence="2 3">
    <name type="scientific">Streptomyces tubbatahanensis</name>
    <dbReference type="NCBI Taxonomy" id="2923272"/>
    <lineage>
        <taxon>Bacteria</taxon>
        <taxon>Bacillati</taxon>
        <taxon>Actinomycetota</taxon>
        <taxon>Actinomycetes</taxon>
        <taxon>Kitasatosporales</taxon>
        <taxon>Streptomycetaceae</taxon>
        <taxon>Streptomyces</taxon>
    </lineage>
</organism>
<accession>A0ABY3XYW9</accession>
<proteinExistence type="predicted"/>
<dbReference type="EMBL" id="CP093846">
    <property type="protein sequence ID" value="UNS99701.1"/>
    <property type="molecule type" value="Genomic_DNA"/>
</dbReference>
<feature type="region of interest" description="Disordered" evidence="1">
    <location>
        <begin position="47"/>
        <end position="67"/>
    </location>
</feature>